<reference evidence="8" key="2">
    <citation type="submission" date="2025-09" db="UniProtKB">
        <authorList>
            <consortium name="Ensembl"/>
        </authorList>
    </citation>
    <scope>IDENTIFICATION</scope>
</reference>
<dbReference type="SUPFAM" id="SSF50494">
    <property type="entry name" value="Trypsin-like serine proteases"/>
    <property type="match status" value="1"/>
</dbReference>
<dbReference type="CDD" id="cd00190">
    <property type="entry name" value="Tryp_SPc"/>
    <property type="match status" value="1"/>
</dbReference>
<dbReference type="InterPro" id="IPR051487">
    <property type="entry name" value="Ser/Thr_Proteases_Immune/Dev"/>
</dbReference>
<dbReference type="FunFam" id="2.40.10.10:FF:000054">
    <property type="entry name" value="Complement C1r subcomponent"/>
    <property type="match status" value="1"/>
</dbReference>
<evidence type="ECO:0000256" key="5">
    <source>
        <dbReference type="ARBA" id="ARBA00023180"/>
    </source>
</evidence>
<dbReference type="GO" id="GO:0005576">
    <property type="term" value="C:extracellular region"/>
    <property type="evidence" value="ECO:0007669"/>
    <property type="project" value="UniProtKB-SubCell"/>
</dbReference>
<dbReference type="GeneTree" id="ENSGT00940000162823"/>
<dbReference type="PRINTS" id="PR00722">
    <property type="entry name" value="CHYMOTRYPSIN"/>
</dbReference>
<dbReference type="GO" id="GO:0006508">
    <property type="term" value="P:proteolysis"/>
    <property type="evidence" value="ECO:0007669"/>
    <property type="project" value="InterPro"/>
</dbReference>
<reference evidence="8" key="1">
    <citation type="submission" date="2025-08" db="UniProtKB">
        <authorList>
            <consortium name="Ensembl"/>
        </authorList>
    </citation>
    <scope>IDENTIFICATION</scope>
</reference>
<dbReference type="GO" id="GO:0004252">
    <property type="term" value="F:serine-type endopeptidase activity"/>
    <property type="evidence" value="ECO:0007669"/>
    <property type="project" value="InterPro"/>
</dbReference>
<dbReference type="InterPro" id="IPR001254">
    <property type="entry name" value="Trypsin_dom"/>
</dbReference>
<evidence type="ECO:0000256" key="2">
    <source>
        <dbReference type="ARBA" id="ARBA00022525"/>
    </source>
</evidence>
<sequence>MGWQEQRFCNLSDFRESDLKLCPATFPGVGRQGVSSLLSRYKELVPKLLKYIVFTEETQLNIRTDILIFPSKCGHPWQCSSQPPVSVWLRSESKSKPKNHMQLMRSQAIQAMVYLSENIMNGGFAGGALISDRWVLTAGRNLFVRKRRQDTQGKEPIIPKVYLGITRRSQANASKEVAVEKVVLHPGFQNVSDWDNDLALIQLKEPFTLSEDVMPIPLPERGEDLAEAAQKKGIITGWGLGVHFTPAELLKHLVLPVVSHGFCKAEYNPSGQVLSKTPTIDDNMFCTGASKYQENVCFGDAGGALAVQDPKDSRVYAAGILSFDKACAREKYAVYMKLSAYMPWINSVLRGDSETSASLRSSVMSDMYSRQL</sequence>
<keyword evidence="4" id="KW-1015">Disulfide bond</keyword>
<dbReference type="PANTHER" id="PTHR24256">
    <property type="entry name" value="TRYPTASE-RELATED"/>
    <property type="match status" value="1"/>
</dbReference>
<dbReference type="Gene3D" id="2.40.10.10">
    <property type="entry name" value="Trypsin-like serine proteases"/>
    <property type="match status" value="2"/>
</dbReference>
<keyword evidence="2" id="KW-0964">Secreted</keyword>
<feature type="domain" description="Peptidase S1" evidence="7">
    <location>
        <begin position="76"/>
        <end position="350"/>
    </location>
</feature>
<comment type="subcellular location">
    <subcellularLocation>
        <location evidence="1">Secreted</location>
    </subcellularLocation>
</comment>
<comment type="similarity">
    <text evidence="6">Belongs to the peptidase S1 family. CLIP subfamily.</text>
</comment>
<evidence type="ECO:0000256" key="4">
    <source>
        <dbReference type="ARBA" id="ARBA00023157"/>
    </source>
</evidence>
<proteinExistence type="inferred from homology"/>
<keyword evidence="5" id="KW-0325">Glycoprotein</keyword>
<accession>A0A8C8MHD4</accession>
<organism evidence="8 9">
    <name type="scientific">Oncorhynchus tshawytscha</name>
    <name type="common">Chinook salmon</name>
    <name type="synonym">Salmo tshawytscha</name>
    <dbReference type="NCBI Taxonomy" id="74940"/>
    <lineage>
        <taxon>Eukaryota</taxon>
        <taxon>Metazoa</taxon>
        <taxon>Chordata</taxon>
        <taxon>Craniata</taxon>
        <taxon>Vertebrata</taxon>
        <taxon>Euteleostomi</taxon>
        <taxon>Actinopterygii</taxon>
        <taxon>Neopterygii</taxon>
        <taxon>Teleostei</taxon>
        <taxon>Protacanthopterygii</taxon>
        <taxon>Salmoniformes</taxon>
        <taxon>Salmonidae</taxon>
        <taxon>Salmoninae</taxon>
        <taxon>Oncorhynchus</taxon>
    </lineage>
</organism>
<evidence type="ECO:0000256" key="6">
    <source>
        <dbReference type="ARBA" id="ARBA00024195"/>
    </source>
</evidence>
<dbReference type="AlphaFoldDB" id="A0A8C8MHD4"/>
<gene>
    <name evidence="8" type="primary">LOC112235770</name>
</gene>
<dbReference type="Ensembl" id="ENSOTST00005100035.2">
    <property type="protein sequence ID" value="ENSOTSP00005092229.2"/>
    <property type="gene ID" value="ENSOTSG00005043184.2"/>
</dbReference>
<dbReference type="PROSITE" id="PS50240">
    <property type="entry name" value="TRYPSIN_DOM"/>
    <property type="match status" value="1"/>
</dbReference>
<dbReference type="Pfam" id="PF00089">
    <property type="entry name" value="Trypsin"/>
    <property type="match status" value="1"/>
</dbReference>
<evidence type="ECO:0000313" key="9">
    <source>
        <dbReference type="Proteomes" id="UP000694402"/>
    </source>
</evidence>
<dbReference type="InterPro" id="IPR009003">
    <property type="entry name" value="Peptidase_S1_PA"/>
</dbReference>
<evidence type="ECO:0000256" key="1">
    <source>
        <dbReference type="ARBA" id="ARBA00004613"/>
    </source>
</evidence>
<name>A0A8C8MHD4_ONCTS</name>
<keyword evidence="9" id="KW-1185">Reference proteome</keyword>
<dbReference type="InterPro" id="IPR001314">
    <property type="entry name" value="Peptidase_S1A"/>
</dbReference>
<evidence type="ECO:0000313" key="8">
    <source>
        <dbReference type="Ensembl" id="ENSOTSP00005092229.2"/>
    </source>
</evidence>
<keyword evidence="3" id="KW-0732">Signal</keyword>
<protein>
    <recommendedName>
        <fullName evidence="7">Peptidase S1 domain-containing protein</fullName>
    </recommendedName>
</protein>
<dbReference type="SMART" id="SM00020">
    <property type="entry name" value="Tryp_SPc"/>
    <property type="match status" value="1"/>
</dbReference>
<dbReference type="Proteomes" id="UP000694402">
    <property type="component" value="Unassembled WGS sequence"/>
</dbReference>
<dbReference type="InterPro" id="IPR043504">
    <property type="entry name" value="Peptidase_S1_PA_chymotrypsin"/>
</dbReference>
<evidence type="ECO:0000256" key="3">
    <source>
        <dbReference type="ARBA" id="ARBA00022729"/>
    </source>
</evidence>
<evidence type="ECO:0000259" key="7">
    <source>
        <dbReference type="PROSITE" id="PS50240"/>
    </source>
</evidence>